<dbReference type="PROSITE" id="PS01129">
    <property type="entry name" value="PSI_RLU"/>
    <property type="match status" value="1"/>
</dbReference>
<comment type="similarity">
    <text evidence="2">Belongs to the pseudouridine synthase RluA family.</text>
</comment>
<reference evidence="6 7" key="1">
    <citation type="submission" date="2020-06" db="EMBL/GenBank/DDBJ databases">
        <authorList>
            <person name="Kang J."/>
        </authorList>
    </citation>
    <scope>NUCLEOTIDE SEQUENCE [LARGE SCALE GENOMIC DNA]</scope>
    <source>
        <strain evidence="6 7">DCY120</strain>
    </source>
</reference>
<dbReference type="Pfam" id="PF00849">
    <property type="entry name" value="PseudoU_synth_2"/>
    <property type="match status" value="1"/>
</dbReference>
<dbReference type="RefSeq" id="WP_176943036.1">
    <property type="nucleotide sequence ID" value="NZ_JABZEC010000006.1"/>
</dbReference>
<name>A0A850R4G8_9LACO</name>
<evidence type="ECO:0000256" key="3">
    <source>
        <dbReference type="ARBA" id="ARBA00031870"/>
    </source>
</evidence>
<dbReference type="PANTHER" id="PTHR21600">
    <property type="entry name" value="MITOCHONDRIAL RNA PSEUDOURIDINE SYNTHASE"/>
    <property type="match status" value="1"/>
</dbReference>
<dbReference type="SUPFAM" id="SSF55120">
    <property type="entry name" value="Pseudouridine synthase"/>
    <property type="match status" value="1"/>
</dbReference>
<proteinExistence type="inferred from homology"/>
<dbReference type="PANTHER" id="PTHR21600:SF87">
    <property type="entry name" value="RNA PSEUDOURIDYLATE SYNTHASE DOMAIN-CONTAINING PROTEIN 1"/>
    <property type="match status" value="1"/>
</dbReference>
<gene>
    <name evidence="6" type="ORF">HU830_06875</name>
</gene>
<dbReference type="AlphaFoldDB" id="A0A850R4G8"/>
<evidence type="ECO:0000259" key="5">
    <source>
        <dbReference type="Pfam" id="PF00849"/>
    </source>
</evidence>
<keyword evidence="7" id="KW-1185">Reference proteome</keyword>
<evidence type="ECO:0000256" key="4">
    <source>
        <dbReference type="ARBA" id="ARBA00033164"/>
    </source>
</evidence>
<dbReference type="GO" id="GO:0000455">
    <property type="term" value="P:enzyme-directed rRNA pseudouridine synthesis"/>
    <property type="evidence" value="ECO:0007669"/>
    <property type="project" value="TreeGrafter"/>
</dbReference>
<evidence type="ECO:0000256" key="2">
    <source>
        <dbReference type="ARBA" id="ARBA00010876"/>
    </source>
</evidence>
<protein>
    <recommendedName>
        <fullName evidence="3">RNA pseudouridylate synthase</fullName>
    </recommendedName>
    <alternativeName>
        <fullName evidence="4">RNA-uridine isomerase</fullName>
    </alternativeName>
</protein>
<dbReference type="CDD" id="cd02869">
    <property type="entry name" value="PseudoU_synth_RluA_like"/>
    <property type="match status" value="1"/>
</dbReference>
<evidence type="ECO:0000313" key="6">
    <source>
        <dbReference type="EMBL" id="NVY96871.1"/>
    </source>
</evidence>
<sequence>MILERHFTVQNLPRPLSVRAALNYWQLPRKWQHQLRINRSILINHHYQSFNQLLFNGNRIDLALSADLKRQRYLPAPRITCQILYEDTDLLIVNKPAGIKTHPNQPEEKTTLFNELTTYLSQPPLMLHRLDMLTSGAIMVAKNPLIVPIIEAQLANKTLQRTYLAVVPYHPQMALQARITAPIGLDPKDRRKRRIDGSGLAARTDYRILQHNQQYALLQLQLFTGRTHQIRVHLQSIGCPILGDPLYSSQPAGRLYLHAQHLSYQLPFQKQVRTVFAATPASFYQLTQAY</sequence>
<dbReference type="InterPro" id="IPR006224">
    <property type="entry name" value="PsdUridine_synth_RluA-like_CS"/>
</dbReference>
<dbReference type="GO" id="GO:0140098">
    <property type="term" value="F:catalytic activity, acting on RNA"/>
    <property type="evidence" value="ECO:0007669"/>
    <property type="project" value="UniProtKB-ARBA"/>
</dbReference>
<dbReference type="InterPro" id="IPR020103">
    <property type="entry name" value="PsdUridine_synth_cat_dom_sf"/>
</dbReference>
<evidence type="ECO:0000313" key="7">
    <source>
        <dbReference type="Proteomes" id="UP000563523"/>
    </source>
</evidence>
<dbReference type="InterPro" id="IPR006145">
    <property type="entry name" value="PsdUridine_synth_RsuA/RluA"/>
</dbReference>
<dbReference type="InterPro" id="IPR050188">
    <property type="entry name" value="RluA_PseudoU_synthase"/>
</dbReference>
<dbReference type="GO" id="GO:0009982">
    <property type="term" value="F:pseudouridine synthase activity"/>
    <property type="evidence" value="ECO:0007669"/>
    <property type="project" value="InterPro"/>
</dbReference>
<dbReference type="Proteomes" id="UP000563523">
    <property type="component" value="Unassembled WGS sequence"/>
</dbReference>
<comment type="catalytic activity">
    <reaction evidence="1">
        <text>a uridine in RNA = a pseudouridine in RNA</text>
        <dbReference type="Rhea" id="RHEA:48348"/>
        <dbReference type="Rhea" id="RHEA-COMP:12068"/>
        <dbReference type="Rhea" id="RHEA-COMP:12069"/>
        <dbReference type="ChEBI" id="CHEBI:65314"/>
        <dbReference type="ChEBI" id="CHEBI:65315"/>
    </reaction>
</comment>
<feature type="domain" description="Pseudouridine synthase RsuA/RluA-like" evidence="5">
    <location>
        <begin position="89"/>
        <end position="236"/>
    </location>
</feature>
<comment type="caution">
    <text evidence="6">The sequence shown here is derived from an EMBL/GenBank/DDBJ whole genome shotgun (WGS) entry which is preliminary data.</text>
</comment>
<dbReference type="EMBL" id="JABZEC010000006">
    <property type="protein sequence ID" value="NVY96871.1"/>
    <property type="molecule type" value="Genomic_DNA"/>
</dbReference>
<evidence type="ECO:0000256" key="1">
    <source>
        <dbReference type="ARBA" id="ARBA00000073"/>
    </source>
</evidence>
<organism evidence="6 7">
    <name type="scientific">Bombilactobacillus apium</name>
    <dbReference type="NCBI Taxonomy" id="2675299"/>
    <lineage>
        <taxon>Bacteria</taxon>
        <taxon>Bacillati</taxon>
        <taxon>Bacillota</taxon>
        <taxon>Bacilli</taxon>
        <taxon>Lactobacillales</taxon>
        <taxon>Lactobacillaceae</taxon>
        <taxon>Bombilactobacillus</taxon>
    </lineage>
</organism>
<accession>A0A850R4G8</accession>
<dbReference type="Gene3D" id="3.30.2350.10">
    <property type="entry name" value="Pseudouridine synthase"/>
    <property type="match status" value="1"/>
</dbReference>
<dbReference type="GO" id="GO:0003723">
    <property type="term" value="F:RNA binding"/>
    <property type="evidence" value="ECO:0007669"/>
    <property type="project" value="InterPro"/>
</dbReference>